<feature type="domain" description="PhyR sigma2" evidence="6">
    <location>
        <begin position="8"/>
        <end position="61"/>
    </location>
</feature>
<dbReference type="InterPro" id="IPR039425">
    <property type="entry name" value="RNA_pol_sigma-70-like"/>
</dbReference>
<dbReference type="Gene3D" id="1.10.10.10">
    <property type="entry name" value="Winged helix-like DNA-binding domain superfamily/Winged helix DNA-binding domain"/>
    <property type="match status" value="1"/>
</dbReference>
<dbReference type="Proteomes" id="UP001375743">
    <property type="component" value="Unassembled WGS sequence"/>
</dbReference>
<keyword evidence="3" id="KW-0731">Sigma factor</keyword>
<evidence type="ECO:0000259" key="5">
    <source>
        <dbReference type="Pfam" id="PF08281"/>
    </source>
</evidence>
<proteinExistence type="inferred from homology"/>
<dbReference type="PANTHER" id="PTHR43133">
    <property type="entry name" value="RNA POLYMERASE ECF-TYPE SIGMA FACTO"/>
    <property type="match status" value="1"/>
</dbReference>
<name>A0ABU8XRS0_9PROT</name>
<dbReference type="Gene3D" id="1.10.1740.10">
    <property type="match status" value="1"/>
</dbReference>
<keyword evidence="8" id="KW-1185">Reference proteome</keyword>
<dbReference type="EMBL" id="JBBLZC010000006">
    <property type="protein sequence ID" value="MEK0083115.1"/>
    <property type="molecule type" value="Genomic_DNA"/>
</dbReference>
<evidence type="ECO:0000259" key="6">
    <source>
        <dbReference type="Pfam" id="PF22029"/>
    </source>
</evidence>
<accession>A0ABU8XRS0</accession>
<comment type="similarity">
    <text evidence="1">Belongs to the sigma-70 factor family. ECF subfamily.</text>
</comment>
<evidence type="ECO:0000313" key="8">
    <source>
        <dbReference type="Proteomes" id="UP001375743"/>
    </source>
</evidence>
<dbReference type="SUPFAM" id="SSF88946">
    <property type="entry name" value="Sigma2 domain of RNA polymerase sigma factors"/>
    <property type="match status" value="1"/>
</dbReference>
<keyword evidence="2" id="KW-0805">Transcription regulation</keyword>
<dbReference type="InterPro" id="IPR036388">
    <property type="entry name" value="WH-like_DNA-bd_sf"/>
</dbReference>
<dbReference type="InterPro" id="IPR053866">
    <property type="entry name" value="PhyR_sigma2"/>
</dbReference>
<evidence type="ECO:0000256" key="2">
    <source>
        <dbReference type="ARBA" id="ARBA00023015"/>
    </source>
</evidence>
<comment type="caution">
    <text evidence="7">The sequence shown here is derived from an EMBL/GenBank/DDBJ whole genome shotgun (WGS) entry which is preliminary data.</text>
</comment>
<organism evidence="7 8">
    <name type="scientific">Benzoatithermus flavus</name>
    <dbReference type="NCBI Taxonomy" id="3108223"/>
    <lineage>
        <taxon>Bacteria</taxon>
        <taxon>Pseudomonadati</taxon>
        <taxon>Pseudomonadota</taxon>
        <taxon>Alphaproteobacteria</taxon>
        <taxon>Geminicoccales</taxon>
        <taxon>Geminicoccaceae</taxon>
        <taxon>Benzoatithermus</taxon>
    </lineage>
</organism>
<keyword evidence="4" id="KW-0804">Transcription</keyword>
<dbReference type="NCBIfam" id="TIGR02937">
    <property type="entry name" value="sigma70-ECF"/>
    <property type="match status" value="1"/>
</dbReference>
<evidence type="ECO:0000256" key="4">
    <source>
        <dbReference type="ARBA" id="ARBA00023163"/>
    </source>
</evidence>
<dbReference type="InterPro" id="IPR014284">
    <property type="entry name" value="RNA_pol_sigma-70_dom"/>
</dbReference>
<evidence type="ECO:0000313" key="7">
    <source>
        <dbReference type="EMBL" id="MEK0083115.1"/>
    </source>
</evidence>
<dbReference type="InterPro" id="IPR013324">
    <property type="entry name" value="RNA_pol_sigma_r3/r4-like"/>
</dbReference>
<evidence type="ECO:0000256" key="1">
    <source>
        <dbReference type="ARBA" id="ARBA00010641"/>
    </source>
</evidence>
<dbReference type="CDD" id="cd06171">
    <property type="entry name" value="Sigma70_r4"/>
    <property type="match status" value="1"/>
</dbReference>
<dbReference type="InterPro" id="IPR013249">
    <property type="entry name" value="RNA_pol_sigma70_r4_t2"/>
</dbReference>
<protein>
    <submittedName>
        <fullName evidence="7">Sigma-70 family RNA polymerase sigma factor</fullName>
    </submittedName>
</protein>
<dbReference type="RefSeq" id="WP_418158961.1">
    <property type="nucleotide sequence ID" value="NZ_JBBLZC010000006.1"/>
</dbReference>
<feature type="domain" description="RNA polymerase sigma factor 70 region 4 type 2" evidence="5">
    <location>
        <begin position="103"/>
        <end position="152"/>
    </location>
</feature>
<dbReference type="SUPFAM" id="SSF88659">
    <property type="entry name" value="Sigma3 and sigma4 domains of RNA polymerase sigma factors"/>
    <property type="match status" value="1"/>
</dbReference>
<dbReference type="PANTHER" id="PTHR43133:SF25">
    <property type="entry name" value="RNA POLYMERASE SIGMA FACTOR RFAY-RELATED"/>
    <property type="match status" value="1"/>
</dbReference>
<sequence length="169" mass="19285">MEDLLLRIEAEIPALRRYARVLLHDSDAADDLVQDCLVRALSRLHLWRRPGNLRAWLFTILRHIQLNQRRSAARSPPPLPLAEGEEPSVAAGQISRIEVAETLRAFARLPEEQREVLSLVVVEGLRYREVADLLDISVGTVMSRLARGRERLRQMSEDPGTVTPFRRLP</sequence>
<evidence type="ECO:0000256" key="3">
    <source>
        <dbReference type="ARBA" id="ARBA00023082"/>
    </source>
</evidence>
<reference evidence="7 8" key="1">
    <citation type="submission" date="2024-01" db="EMBL/GenBank/DDBJ databases">
        <title>Multi-omics insights into the function and evolution of sodium benzoate biodegradation pathways in Benzoatithermus flavus gen. nov., sp. nov. from hot spring.</title>
        <authorList>
            <person name="Hu C.-J."/>
            <person name="Li W.-J."/>
        </authorList>
    </citation>
    <scope>NUCLEOTIDE SEQUENCE [LARGE SCALE GENOMIC DNA]</scope>
    <source>
        <strain evidence="7 8">SYSU G07066</strain>
    </source>
</reference>
<dbReference type="Pfam" id="PF08281">
    <property type="entry name" value="Sigma70_r4_2"/>
    <property type="match status" value="1"/>
</dbReference>
<gene>
    <name evidence="7" type="ORF">U1T56_08125</name>
</gene>
<dbReference type="Pfam" id="PF22029">
    <property type="entry name" value="PhyR_sigma2"/>
    <property type="match status" value="1"/>
</dbReference>
<dbReference type="InterPro" id="IPR013325">
    <property type="entry name" value="RNA_pol_sigma_r2"/>
</dbReference>